<dbReference type="GO" id="GO:0001731">
    <property type="term" value="P:formation of translation preinitiation complex"/>
    <property type="evidence" value="ECO:0007669"/>
    <property type="project" value="TreeGrafter"/>
</dbReference>
<organism evidence="5 6">
    <name type="scientific">Protochlamydia amoebophila (strain UWE25)</name>
    <dbReference type="NCBI Taxonomy" id="264201"/>
    <lineage>
        <taxon>Bacteria</taxon>
        <taxon>Pseudomonadati</taxon>
        <taxon>Chlamydiota</taxon>
        <taxon>Chlamydiia</taxon>
        <taxon>Parachlamydiales</taxon>
        <taxon>Parachlamydiaceae</taxon>
        <taxon>Candidatus Protochlamydia</taxon>
    </lineage>
</organism>
<gene>
    <name evidence="5" type="ORF">PC_RS04435</name>
</gene>
<dbReference type="EMBL" id="BX908798">
    <property type="protein sequence ID" value="SPJ31738.1"/>
    <property type="molecule type" value="Genomic_DNA"/>
</dbReference>
<dbReference type="AlphaFoldDB" id="A0A2P9H9Q6"/>
<dbReference type="InterPro" id="IPR001950">
    <property type="entry name" value="SUI1"/>
</dbReference>
<protein>
    <recommendedName>
        <fullName evidence="4">SUI1 domain-containing protein</fullName>
    </recommendedName>
</protein>
<keyword evidence="3" id="KW-0648">Protein biosynthesis</keyword>
<dbReference type="RefSeq" id="WP_052278651.1">
    <property type="nucleotide sequence ID" value="NC_005861.2"/>
</dbReference>
<evidence type="ECO:0000256" key="2">
    <source>
        <dbReference type="ARBA" id="ARBA00022845"/>
    </source>
</evidence>
<dbReference type="GO" id="GO:0002188">
    <property type="term" value="P:translation reinitiation"/>
    <property type="evidence" value="ECO:0007669"/>
    <property type="project" value="TreeGrafter"/>
</dbReference>
<dbReference type="InterPro" id="IPR005872">
    <property type="entry name" value="SUI1_arc_bac"/>
</dbReference>
<feature type="domain" description="SUI1" evidence="4">
    <location>
        <begin position="26"/>
        <end position="88"/>
    </location>
</feature>
<dbReference type="Gene3D" id="3.30.780.10">
    <property type="entry name" value="SUI1-like domain"/>
    <property type="match status" value="1"/>
</dbReference>
<accession>A0A2P9H9Q6</accession>
<evidence type="ECO:0000313" key="5">
    <source>
        <dbReference type="EMBL" id="SPJ31738.1"/>
    </source>
</evidence>
<dbReference type="PROSITE" id="PS50296">
    <property type="entry name" value="SUI1"/>
    <property type="match status" value="1"/>
</dbReference>
<dbReference type="GO" id="GO:0003743">
    <property type="term" value="F:translation initiation factor activity"/>
    <property type="evidence" value="ECO:0007669"/>
    <property type="project" value="InterPro"/>
</dbReference>
<dbReference type="GO" id="GO:0003729">
    <property type="term" value="F:mRNA binding"/>
    <property type="evidence" value="ECO:0007669"/>
    <property type="project" value="TreeGrafter"/>
</dbReference>
<proteinExistence type="inferred from homology"/>
<reference evidence="5 6" key="1">
    <citation type="journal article" date="2004" name="Science">
        <title>Illuminating the evolutionary history of chlamydiae.</title>
        <authorList>
            <person name="Horn M."/>
            <person name="Collingro A."/>
            <person name="Schmitz-Esser S."/>
            <person name="Beier C.L."/>
            <person name="Purkhold U."/>
            <person name="Fartmann B."/>
            <person name="Brandt P."/>
            <person name="Nyakatura G.J."/>
            <person name="Droege M."/>
            <person name="Frishman D."/>
            <person name="Rattei T."/>
            <person name="Mewes H."/>
            <person name="Wagner M."/>
        </authorList>
    </citation>
    <scope>NUCLEOTIDE SEQUENCE [LARGE SCALE GENOMIC DNA]</scope>
    <source>
        <strain evidence="5 6">UWE25</strain>
    </source>
</reference>
<dbReference type="InterPro" id="IPR050318">
    <property type="entry name" value="DENR/SUI1_TIF"/>
</dbReference>
<evidence type="ECO:0000313" key="6">
    <source>
        <dbReference type="Proteomes" id="UP000000529"/>
    </source>
</evidence>
<dbReference type="GO" id="GO:0006417">
    <property type="term" value="P:regulation of translation"/>
    <property type="evidence" value="ECO:0007669"/>
    <property type="project" value="UniProtKB-KW"/>
</dbReference>
<name>A0A2P9H9Q6_PARUW</name>
<dbReference type="PANTHER" id="PTHR12789">
    <property type="entry name" value="DENSITY-REGULATED PROTEIN HOMOLOG"/>
    <property type="match status" value="1"/>
</dbReference>
<dbReference type="OrthoDB" id="9792915at2"/>
<keyword evidence="2" id="KW-0810">Translation regulation</keyword>
<dbReference type="CDD" id="cd11567">
    <property type="entry name" value="YciH_like"/>
    <property type="match status" value="1"/>
</dbReference>
<comment type="similarity">
    <text evidence="1">Belongs to the SUI1 family.</text>
</comment>
<evidence type="ECO:0000256" key="3">
    <source>
        <dbReference type="ARBA" id="ARBA00022917"/>
    </source>
</evidence>
<evidence type="ECO:0000256" key="1">
    <source>
        <dbReference type="ARBA" id="ARBA00005422"/>
    </source>
</evidence>
<dbReference type="Proteomes" id="UP000000529">
    <property type="component" value="Chromosome"/>
</dbReference>
<sequence length="89" mass="9953">MPFTIGGEWIPEPMPAIKSKHPIKVIKEKRGSSIVTIILNLPLQTEELKFLCSTLKQKFGCGGAVKSNQIELQGDKVQRVKDHLKLKKS</sequence>
<dbReference type="SUPFAM" id="SSF55159">
    <property type="entry name" value="eIF1-like"/>
    <property type="match status" value="1"/>
</dbReference>
<keyword evidence="6" id="KW-1185">Reference proteome</keyword>
<dbReference type="InterPro" id="IPR036877">
    <property type="entry name" value="SUI1_dom_sf"/>
</dbReference>
<dbReference type="STRING" id="264201.pc0920"/>
<dbReference type="Pfam" id="PF01253">
    <property type="entry name" value="SUI1"/>
    <property type="match status" value="1"/>
</dbReference>
<dbReference type="KEGG" id="pcu:PC_RS04435"/>
<evidence type="ECO:0000259" key="4">
    <source>
        <dbReference type="PROSITE" id="PS50296"/>
    </source>
</evidence>
<dbReference type="PANTHER" id="PTHR12789:SF0">
    <property type="entry name" value="DENSITY-REGULATED PROTEIN"/>
    <property type="match status" value="1"/>
</dbReference>